<keyword evidence="1" id="KW-0732">Signal</keyword>
<dbReference type="PANTHER" id="PTHR34861">
    <property type="match status" value="1"/>
</dbReference>
<gene>
    <name evidence="2" type="ORF">JQ619_23575</name>
</gene>
<organism evidence="2 3">
    <name type="scientific">Bradyrhizobium denitrificans</name>
    <dbReference type="NCBI Taxonomy" id="2734912"/>
    <lineage>
        <taxon>Bacteria</taxon>
        <taxon>Pseudomonadati</taxon>
        <taxon>Pseudomonadota</taxon>
        <taxon>Alphaproteobacteria</taxon>
        <taxon>Hyphomicrobiales</taxon>
        <taxon>Nitrobacteraceae</taxon>
        <taxon>Bradyrhizobium</taxon>
    </lineage>
</organism>
<name>A0ABS5GBU2_9BRAD</name>
<dbReference type="Proteomes" id="UP001314635">
    <property type="component" value="Unassembled WGS sequence"/>
</dbReference>
<dbReference type="EMBL" id="JAFCLK010000023">
    <property type="protein sequence ID" value="MBR1138749.1"/>
    <property type="molecule type" value="Genomic_DNA"/>
</dbReference>
<evidence type="ECO:0000256" key="1">
    <source>
        <dbReference type="SAM" id="SignalP"/>
    </source>
</evidence>
<protein>
    <submittedName>
        <fullName evidence="2">Cyclase family protein</fullName>
    </submittedName>
</protein>
<feature type="chain" id="PRO_5047448120" evidence="1">
    <location>
        <begin position="23"/>
        <end position="319"/>
    </location>
</feature>
<dbReference type="Pfam" id="PF04199">
    <property type="entry name" value="Cyclase"/>
    <property type="match status" value="1"/>
</dbReference>
<feature type="signal peptide" evidence="1">
    <location>
        <begin position="1"/>
        <end position="22"/>
    </location>
</feature>
<evidence type="ECO:0000313" key="3">
    <source>
        <dbReference type="Proteomes" id="UP001314635"/>
    </source>
</evidence>
<reference evidence="3" key="1">
    <citation type="journal article" date="2021" name="ISME J.">
        <title>Evolutionary origin and ecological implication of a unique nif island in free-living Bradyrhizobium lineages.</title>
        <authorList>
            <person name="Tao J."/>
        </authorList>
    </citation>
    <scope>NUCLEOTIDE SEQUENCE [LARGE SCALE GENOMIC DNA]</scope>
    <source>
        <strain evidence="3">SZCCT0094</strain>
    </source>
</reference>
<dbReference type="RefSeq" id="WP_012044730.1">
    <property type="nucleotide sequence ID" value="NZ_JABFDP010000036.1"/>
</dbReference>
<evidence type="ECO:0000313" key="2">
    <source>
        <dbReference type="EMBL" id="MBR1138749.1"/>
    </source>
</evidence>
<dbReference type="SUPFAM" id="SSF102198">
    <property type="entry name" value="Putative cyclase"/>
    <property type="match status" value="1"/>
</dbReference>
<sequence length="319" mass="34505">MRNAFVLCCSIALMGVIGTANAQEKTQDKPQDWTKSKWGPQDEIGAANYITPELVVKAASLVKTGKTYPLGMIIDSKTPAYPPRSFKITVVQPGQAGIPGLGPNKATYNDDIIEGWVGVGSQLDGLGHLGIEHVYYNGNKLLDFADPTGLKKLGIEKVPPLVARGVLLDMAAYYNTDVVKEGTAFNVKEIEEAAKKQGVEIRQGDIVIFHTGWLGLIGKDDKRYSAGEPGLGVEGAKYLTSKGVVAIGADNWAVEAIPFESSNLFEVHQILLAMNGTYILENMNTADLARDKGYEFLFVLGQPRWRGGVQGNINPIAIR</sequence>
<dbReference type="PANTHER" id="PTHR34861:SF10">
    <property type="entry name" value="CYCLASE"/>
    <property type="match status" value="1"/>
</dbReference>
<accession>A0ABS5GBU2</accession>
<keyword evidence="3" id="KW-1185">Reference proteome</keyword>
<dbReference type="Gene3D" id="3.50.30.50">
    <property type="entry name" value="Putative cyclase"/>
    <property type="match status" value="1"/>
</dbReference>
<comment type="caution">
    <text evidence="2">The sequence shown here is derived from an EMBL/GenBank/DDBJ whole genome shotgun (WGS) entry which is preliminary data.</text>
</comment>
<dbReference type="InterPro" id="IPR007325">
    <property type="entry name" value="KFase/CYL"/>
</dbReference>
<dbReference type="InterPro" id="IPR037175">
    <property type="entry name" value="KFase_sf"/>
</dbReference>
<proteinExistence type="predicted"/>